<protein>
    <submittedName>
        <fullName evidence="2">Glycosyltransferase</fullName>
    </submittedName>
</protein>
<evidence type="ECO:0000313" key="2">
    <source>
        <dbReference type="EMBL" id="TWT21999.1"/>
    </source>
</evidence>
<evidence type="ECO:0000259" key="1">
    <source>
        <dbReference type="Pfam" id="PF00535"/>
    </source>
</evidence>
<feature type="domain" description="Glycosyltransferase 2-like" evidence="1">
    <location>
        <begin position="74"/>
        <end position="201"/>
    </location>
</feature>
<name>A0A5C5U7X3_9GAMM</name>
<dbReference type="Pfam" id="PF13692">
    <property type="entry name" value="Glyco_trans_1_4"/>
    <property type="match status" value="1"/>
</dbReference>
<dbReference type="PANTHER" id="PTHR43179">
    <property type="entry name" value="RHAMNOSYLTRANSFERASE WBBL"/>
    <property type="match status" value="1"/>
</dbReference>
<evidence type="ECO:0000313" key="3">
    <source>
        <dbReference type="Proteomes" id="UP000315949"/>
    </source>
</evidence>
<dbReference type="InterPro" id="IPR001173">
    <property type="entry name" value="Glyco_trans_2-like"/>
</dbReference>
<keyword evidence="3" id="KW-1185">Reference proteome</keyword>
<gene>
    <name evidence="2" type="ORF">FQY79_02440</name>
</gene>
<dbReference type="Pfam" id="PF00535">
    <property type="entry name" value="Glycos_transf_2"/>
    <property type="match status" value="1"/>
</dbReference>
<comment type="caution">
    <text evidence="2">The sequence shown here is derived from an EMBL/GenBank/DDBJ whole genome shotgun (WGS) entry which is preliminary data.</text>
</comment>
<dbReference type="Proteomes" id="UP000315949">
    <property type="component" value="Unassembled WGS sequence"/>
</dbReference>
<dbReference type="CDD" id="cd04186">
    <property type="entry name" value="GT_2_like_c"/>
    <property type="match status" value="1"/>
</dbReference>
<dbReference type="InterPro" id="IPR029044">
    <property type="entry name" value="Nucleotide-diphossugar_trans"/>
</dbReference>
<dbReference type="PANTHER" id="PTHR43179:SF7">
    <property type="entry name" value="RHAMNOSYLTRANSFERASE WBBL"/>
    <property type="match status" value="1"/>
</dbReference>
<organism evidence="2 3">
    <name type="scientific">Luteimonas wenzhouensis</name>
    <dbReference type="NCBI Taxonomy" id="2599615"/>
    <lineage>
        <taxon>Bacteria</taxon>
        <taxon>Pseudomonadati</taxon>
        <taxon>Pseudomonadota</taxon>
        <taxon>Gammaproteobacteria</taxon>
        <taxon>Lysobacterales</taxon>
        <taxon>Lysobacteraceae</taxon>
        <taxon>Luteimonas</taxon>
    </lineage>
</organism>
<dbReference type="AlphaFoldDB" id="A0A5C5U7X3"/>
<dbReference type="Gene3D" id="3.40.50.2000">
    <property type="entry name" value="Glycogen Phosphorylase B"/>
    <property type="match status" value="1"/>
</dbReference>
<dbReference type="CDD" id="cd03801">
    <property type="entry name" value="GT4_PimA-like"/>
    <property type="match status" value="1"/>
</dbReference>
<dbReference type="Gene3D" id="3.90.550.10">
    <property type="entry name" value="Spore Coat Polysaccharide Biosynthesis Protein SpsA, Chain A"/>
    <property type="match status" value="1"/>
</dbReference>
<accession>A0A5C5U7X3</accession>
<dbReference type="OrthoDB" id="9807209at2"/>
<keyword evidence="2" id="KW-0808">Transferase</keyword>
<reference evidence="2 3" key="1">
    <citation type="submission" date="2019-07" db="EMBL/GenBank/DDBJ databases">
        <title>Luteimonas sp. YD-1 nov., isolated from acidic soil.</title>
        <authorList>
            <person name="Zhou J."/>
        </authorList>
    </citation>
    <scope>NUCLEOTIDE SEQUENCE [LARGE SCALE GENOMIC DNA]</scope>
    <source>
        <strain evidence="2 3">YD-1</strain>
    </source>
</reference>
<proteinExistence type="predicted"/>
<sequence length="701" mass="76102">MALTDELQLLLARATGLARRGVASLRTRGLKHTLERARLQFAPRARPAPRPLLQADTRPFAPFAVPCADAPLASIVVPVHGQWRHTLGCLRAIAAHPPACPVEVVVVDDASPDDTATHLAQVEGLVVVRRATNGGFIAACNDGAARARGQYLVFLNNDTVPQPGWLDALLDTFSTHPDTGLAGAQLLYPDGRLQEAGGLVFRDGSAWNYGRFESPDDPRFSYVRATDYVSGAAAAIPRALFERIGGFDRRYAPAYYEDTDLAFAVREAGHAVRYQPAARVLHDEGTTAGSDPASGVKAWQARNRAVFAAHRAQALAALPGPGPTPSPATLHRRQRQVLVIDGATPRPDHDSASLRLVNLMRLLQAEGAHVVFLPADLAHAGRHTAALQALGIEAWYAPFAGRLSRWLREHGPRFDAVMVSRHYVLRELLPLLRRHAPAARIVFDSVDLHFVRERRTARLAGDEVLARSAEATRVRELEMVRASDATVVVSGEEAALLAREVPGAQVEVLSNVHEVAGPGLPFERRGDLVFVGGFRHPPNVDAARWFCREVFPRVRERLSAVRFHCIGEGPPDEIARLDGRDGIRVHGHVPDLAPYMDGCRVAVAPLRVGAGVKGKINLSMAHGQPVVATTLAAEGMHLCDGHDVLLADDAEAFADAVVRLYQDRALWQALAANGLESVRRHFSAEAARPALRRLFFAEAAR</sequence>
<dbReference type="SUPFAM" id="SSF53448">
    <property type="entry name" value="Nucleotide-diphospho-sugar transferases"/>
    <property type="match status" value="1"/>
</dbReference>
<dbReference type="RefSeq" id="WP_146310397.1">
    <property type="nucleotide sequence ID" value="NZ_VOHE01000001.1"/>
</dbReference>
<dbReference type="EMBL" id="VOHE01000001">
    <property type="protein sequence ID" value="TWT21999.1"/>
    <property type="molecule type" value="Genomic_DNA"/>
</dbReference>
<dbReference type="GO" id="GO:0016740">
    <property type="term" value="F:transferase activity"/>
    <property type="evidence" value="ECO:0007669"/>
    <property type="project" value="UniProtKB-KW"/>
</dbReference>
<dbReference type="SUPFAM" id="SSF53756">
    <property type="entry name" value="UDP-Glycosyltransferase/glycogen phosphorylase"/>
    <property type="match status" value="1"/>
</dbReference>